<evidence type="ECO:0000313" key="10">
    <source>
        <dbReference type="EMBL" id="KIY73808.1"/>
    </source>
</evidence>
<feature type="compositionally biased region" description="Low complexity" evidence="8">
    <location>
        <begin position="1010"/>
        <end position="1024"/>
    </location>
</feature>
<feature type="compositionally biased region" description="Pro residues" evidence="8">
    <location>
        <begin position="754"/>
        <end position="770"/>
    </location>
</feature>
<feature type="compositionally biased region" description="Polar residues" evidence="8">
    <location>
        <begin position="831"/>
        <end position="845"/>
    </location>
</feature>
<feature type="binding site" evidence="6">
    <location>
        <begin position="133"/>
        <end position="140"/>
    </location>
    <ligand>
        <name>ATP</name>
        <dbReference type="ChEBI" id="CHEBI:30616"/>
    </ligand>
</feature>
<evidence type="ECO:0000256" key="4">
    <source>
        <dbReference type="ARBA" id="ARBA00023054"/>
    </source>
</evidence>
<organism evidence="10 11">
    <name type="scientific">Cylindrobasidium torrendii FP15055 ss-10</name>
    <dbReference type="NCBI Taxonomy" id="1314674"/>
    <lineage>
        <taxon>Eukaryota</taxon>
        <taxon>Fungi</taxon>
        <taxon>Dikarya</taxon>
        <taxon>Basidiomycota</taxon>
        <taxon>Agaricomycotina</taxon>
        <taxon>Agaricomycetes</taxon>
        <taxon>Agaricomycetidae</taxon>
        <taxon>Agaricales</taxon>
        <taxon>Marasmiineae</taxon>
        <taxon>Physalacriaceae</taxon>
        <taxon>Cylindrobasidium</taxon>
    </lineage>
</organism>
<dbReference type="SMART" id="SM00129">
    <property type="entry name" value="KISc"/>
    <property type="match status" value="1"/>
</dbReference>
<evidence type="ECO:0000256" key="5">
    <source>
        <dbReference type="ARBA" id="ARBA00023175"/>
    </source>
</evidence>
<accession>A0A0D7BTF6</accession>
<feature type="compositionally biased region" description="Basic and acidic residues" evidence="8">
    <location>
        <begin position="725"/>
        <end position="746"/>
    </location>
</feature>
<feature type="compositionally biased region" description="Basic and acidic residues" evidence="8">
    <location>
        <begin position="687"/>
        <end position="696"/>
    </location>
</feature>
<feature type="domain" description="Kinesin motor" evidence="9">
    <location>
        <begin position="6"/>
        <end position="379"/>
    </location>
</feature>
<evidence type="ECO:0000256" key="2">
    <source>
        <dbReference type="ARBA" id="ARBA00022741"/>
    </source>
</evidence>
<keyword evidence="11" id="KW-1185">Reference proteome</keyword>
<dbReference type="PANTHER" id="PTHR47968:SF13">
    <property type="entry name" value="KINESIN-LIKE PROTEIN KIF19 ISOFORM X1"/>
    <property type="match status" value="1"/>
</dbReference>
<dbReference type="InterPro" id="IPR027417">
    <property type="entry name" value="P-loop_NTPase"/>
</dbReference>
<dbReference type="InterPro" id="IPR019821">
    <property type="entry name" value="Kinesin_motor_CS"/>
</dbReference>
<dbReference type="InterPro" id="IPR027640">
    <property type="entry name" value="Kinesin-like_fam"/>
</dbReference>
<dbReference type="PANTHER" id="PTHR47968">
    <property type="entry name" value="CENTROMERE PROTEIN E"/>
    <property type="match status" value="1"/>
</dbReference>
<feature type="compositionally biased region" description="Polar residues" evidence="8">
    <location>
        <begin position="855"/>
        <end position="873"/>
    </location>
</feature>
<dbReference type="AlphaFoldDB" id="A0A0D7BTF6"/>
<name>A0A0D7BTF6_9AGAR</name>
<feature type="compositionally biased region" description="Basic residues" evidence="8">
    <location>
        <begin position="708"/>
        <end position="717"/>
    </location>
</feature>
<dbReference type="Proteomes" id="UP000054007">
    <property type="component" value="Unassembled WGS sequence"/>
</dbReference>
<keyword evidence="5 6" id="KW-0505">Motor protein</keyword>
<dbReference type="OrthoDB" id="3176171at2759"/>
<keyword evidence="3 6" id="KW-0067">ATP-binding</keyword>
<evidence type="ECO:0000256" key="6">
    <source>
        <dbReference type="PROSITE-ProRule" id="PRU00283"/>
    </source>
</evidence>
<protein>
    <submittedName>
        <fullName evidence="10">Kinesin-domain-containing protein</fullName>
    </submittedName>
</protein>
<feature type="region of interest" description="Disordered" evidence="8">
    <location>
        <begin position="686"/>
        <end position="1034"/>
    </location>
</feature>
<keyword evidence="1" id="KW-0493">Microtubule</keyword>
<evidence type="ECO:0000313" key="11">
    <source>
        <dbReference type="Proteomes" id="UP000054007"/>
    </source>
</evidence>
<dbReference type="InterPro" id="IPR001752">
    <property type="entry name" value="Kinesin_motor_dom"/>
</dbReference>
<dbReference type="GO" id="GO:0008017">
    <property type="term" value="F:microtubule binding"/>
    <property type="evidence" value="ECO:0007669"/>
    <property type="project" value="InterPro"/>
</dbReference>
<sequence length="1034" mass="113053">MVAAGSITVVVRVRPPTSSEAARLPEPCYDTTIRGDGTLSTPKSHIQTGNLREVVQVIDDRILTFDPDEKDRTRAFMERGFLPPGTKRYKDRRFMFDRVFDYETRQQHVYESTSQPLLNGLFDGFNATVFAYGATGCGKTHTISGTESDPGLIYLTMADLFQRIEERREDCIVDVSVTFLEIYNEEIRDLLAEPGQGVPRGGLSIREDKSVKVVGLNELKPKSADEVKEIVLLGNTRRTQSPTHANETSSRSHAVLQVHITQAPRTADVSEQRTVATLSIIDLAGSERAAATTNMGKRMVEGANINKSLLALGNCINALCESGGAIRHVPYRNSKLTRLLKFSLGGNCKTVMIVCVAPTSLHFDDTHNTLIYAERATKIKTKVVTRNVVNVDRHVGQYVEAINRLNAEIAELKAKVAGKRDSDGEVQRRKKAEAAAEVERSRKDIRFKFDQTKESIVDGAACYGKIVVANLKLAAIRARLSELNNQDLSRSPDLQAERALLSTLAGPEEEVVKPGSSLTTRIQRSSNSRAMFDATMRAVSERRSEKLDDLSLDLLKAETAHSKAEIEAMKAVEEKNAMKDAVEDLAQLMVSLVGMLGRCTVAVGDAAKALDGTPPDDLPQVGTTVANLLLQIKGKNDESFTKLVGHSTEGYTMPANTHLSNYNYSSASFARRISSAPSAPVAPVVADHVRVRRDPPDESSTSAGSPRRTYRTPRKSLRSGQPYRRISDKKTGKSVQWRDEAGRGDLDDAGGALPMPPVRVVPPSPTPPQRTPNRNGNLLSTPVSGRSTPTGRLTPTTGRSTPTGRNTPTTRPASRAGSESEWEDEEKTEENVNMSLLQPSRSKPSYGTLPASRRPQASRTDLNLKSKMPSTLGSLAEDDDEGMEDFGRRVSHPLAPSRLANTERDAPISHQPRAGPSKTNVHSSPRRQSVSRTGSTPMKSRRRPSNLGSSRPDKPRRRSSLIPQLSPPSGEGRRRGVMQSPKRPKRMSLASRGGVSSIRLKPTAALSYNSSMSMDTSADTSFTARAGSSRPTWR</sequence>
<evidence type="ECO:0000256" key="8">
    <source>
        <dbReference type="SAM" id="MobiDB-lite"/>
    </source>
</evidence>
<dbReference type="GO" id="GO:0005524">
    <property type="term" value="F:ATP binding"/>
    <property type="evidence" value="ECO:0007669"/>
    <property type="project" value="UniProtKB-UniRule"/>
</dbReference>
<feature type="compositionally biased region" description="Low complexity" evidence="8">
    <location>
        <begin position="785"/>
        <end position="812"/>
    </location>
</feature>
<evidence type="ECO:0000259" key="9">
    <source>
        <dbReference type="PROSITE" id="PS50067"/>
    </source>
</evidence>
<proteinExistence type="inferred from homology"/>
<keyword evidence="4 7" id="KW-0175">Coiled coil</keyword>
<dbReference type="SUPFAM" id="SSF52540">
    <property type="entry name" value="P-loop containing nucleoside triphosphate hydrolases"/>
    <property type="match status" value="1"/>
</dbReference>
<feature type="compositionally biased region" description="Polar residues" evidence="8">
    <location>
        <begin position="917"/>
        <end position="938"/>
    </location>
</feature>
<dbReference type="PROSITE" id="PS00411">
    <property type="entry name" value="KINESIN_MOTOR_1"/>
    <property type="match status" value="1"/>
</dbReference>
<dbReference type="Pfam" id="PF00225">
    <property type="entry name" value="Kinesin"/>
    <property type="match status" value="1"/>
</dbReference>
<reference evidence="10 11" key="1">
    <citation type="journal article" date="2015" name="Fungal Genet. Biol.">
        <title>Evolution of novel wood decay mechanisms in Agaricales revealed by the genome sequences of Fistulina hepatica and Cylindrobasidium torrendii.</title>
        <authorList>
            <person name="Floudas D."/>
            <person name="Held B.W."/>
            <person name="Riley R."/>
            <person name="Nagy L.G."/>
            <person name="Koehler G."/>
            <person name="Ransdell A.S."/>
            <person name="Younus H."/>
            <person name="Chow J."/>
            <person name="Chiniquy J."/>
            <person name="Lipzen A."/>
            <person name="Tritt A."/>
            <person name="Sun H."/>
            <person name="Haridas S."/>
            <person name="LaButti K."/>
            <person name="Ohm R.A."/>
            <person name="Kues U."/>
            <person name="Blanchette R.A."/>
            <person name="Grigoriev I.V."/>
            <person name="Minto R.E."/>
            <person name="Hibbett D.S."/>
        </authorList>
    </citation>
    <scope>NUCLEOTIDE SEQUENCE [LARGE SCALE GENOMIC DNA]</scope>
    <source>
        <strain evidence="10 11">FP15055 ss-10</strain>
    </source>
</reference>
<dbReference type="Gene3D" id="3.40.850.10">
    <property type="entry name" value="Kinesin motor domain"/>
    <property type="match status" value="1"/>
</dbReference>
<dbReference type="GO" id="GO:0005874">
    <property type="term" value="C:microtubule"/>
    <property type="evidence" value="ECO:0007669"/>
    <property type="project" value="UniProtKB-KW"/>
</dbReference>
<feature type="compositionally biased region" description="Polar residues" evidence="8">
    <location>
        <begin position="773"/>
        <end position="784"/>
    </location>
</feature>
<dbReference type="GO" id="GO:0003777">
    <property type="term" value="F:microtubule motor activity"/>
    <property type="evidence" value="ECO:0007669"/>
    <property type="project" value="InterPro"/>
</dbReference>
<gene>
    <name evidence="10" type="ORF">CYLTODRAFT_434143</name>
</gene>
<keyword evidence="2 6" id="KW-0547">Nucleotide-binding</keyword>
<dbReference type="EMBL" id="KN880434">
    <property type="protein sequence ID" value="KIY73808.1"/>
    <property type="molecule type" value="Genomic_DNA"/>
</dbReference>
<dbReference type="GO" id="GO:0007018">
    <property type="term" value="P:microtubule-based movement"/>
    <property type="evidence" value="ECO:0007669"/>
    <property type="project" value="InterPro"/>
</dbReference>
<dbReference type="STRING" id="1314674.A0A0D7BTF6"/>
<feature type="coiled-coil region" evidence="7">
    <location>
        <begin position="395"/>
        <end position="422"/>
    </location>
</feature>
<evidence type="ECO:0000256" key="7">
    <source>
        <dbReference type="SAM" id="Coils"/>
    </source>
</evidence>
<dbReference type="InterPro" id="IPR036961">
    <property type="entry name" value="Kinesin_motor_dom_sf"/>
</dbReference>
<evidence type="ECO:0000256" key="1">
    <source>
        <dbReference type="ARBA" id="ARBA00022701"/>
    </source>
</evidence>
<dbReference type="PRINTS" id="PR00380">
    <property type="entry name" value="KINESINHEAVY"/>
</dbReference>
<comment type="similarity">
    <text evidence="6">Belongs to the TRAFAC class myosin-kinesin ATPase superfamily. Kinesin family.</text>
</comment>
<evidence type="ECO:0000256" key="3">
    <source>
        <dbReference type="ARBA" id="ARBA00022840"/>
    </source>
</evidence>
<dbReference type="PROSITE" id="PS50067">
    <property type="entry name" value="KINESIN_MOTOR_2"/>
    <property type="match status" value="1"/>
</dbReference>
<dbReference type="CDD" id="cd01370">
    <property type="entry name" value="KISc_KIP3_like"/>
    <property type="match status" value="1"/>
</dbReference>